<dbReference type="STRING" id="624147.SAMN04487970_101439"/>
<protein>
    <submittedName>
        <fullName evidence="1">Uncharacterized protein</fullName>
    </submittedName>
</protein>
<evidence type="ECO:0000313" key="1">
    <source>
        <dbReference type="EMBL" id="SCW54257.1"/>
    </source>
</evidence>
<reference evidence="2" key="1">
    <citation type="submission" date="2016-10" db="EMBL/GenBank/DDBJ databases">
        <authorList>
            <person name="Varghese N."/>
            <person name="Submissions S."/>
        </authorList>
    </citation>
    <scope>NUCLEOTIDE SEQUENCE [LARGE SCALE GENOMIC DNA]</scope>
    <source>
        <strain evidence="2">CGMCC 1.8946</strain>
    </source>
</reference>
<evidence type="ECO:0000313" key="2">
    <source>
        <dbReference type="Proteomes" id="UP000198601"/>
    </source>
</evidence>
<proteinExistence type="predicted"/>
<sequence>MEKLLGRLLLAAGCFAILCVLGWTSTENPSVALHANPLKASHEQDQRISAFNYYVRNGN</sequence>
<keyword evidence="2" id="KW-1185">Reference proteome</keyword>
<dbReference type="Proteomes" id="UP000198601">
    <property type="component" value="Unassembled WGS sequence"/>
</dbReference>
<gene>
    <name evidence="1" type="ORF">SAMN04487970_101439</name>
</gene>
<accession>A0A1G4RBV2</accession>
<dbReference type="AlphaFoldDB" id="A0A1G4RBV2"/>
<dbReference type="OrthoDB" id="2632972at2"/>
<organism evidence="1 2">
    <name type="scientific">Paenibacillus tianmuensis</name>
    <dbReference type="NCBI Taxonomy" id="624147"/>
    <lineage>
        <taxon>Bacteria</taxon>
        <taxon>Bacillati</taxon>
        <taxon>Bacillota</taxon>
        <taxon>Bacilli</taxon>
        <taxon>Bacillales</taxon>
        <taxon>Paenibacillaceae</taxon>
        <taxon>Paenibacillus</taxon>
    </lineage>
</organism>
<dbReference type="RefSeq" id="WP_090671310.1">
    <property type="nucleotide sequence ID" value="NZ_FMTT01000014.1"/>
</dbReference>
<name>A0A1G4RBV2_9BACL</name>
<dbReference type="EMBL" id="FMTT01000014">
    <property type="protein sequence ID" value="SCW54257.1"/>
    <property type="molecule type" value="Genomic_DNA"/>
</dbReference>